<dbReference type="EMBL" id="OBEA01000004">
    <property type="protein sequence ID" value="SNY52902.1"/>
    <property type="molecule type" value="Genomic_DNA"/>
</dbReference>
<dbReference type="RefSeq" id="WP_097146172.1">
    <property type="nucleotide sequence ID" value="NZ_OBEA01000004.1"/>
</dbReference>
<dbReference type="AlphaFoldDB" id="A0A285IY46"/>
<reference evidence="1 4" key="2">
    <citation type="journal article" date="2018" name="Int. J. Syst. Evol. Microbiol.">
        <title>Pseudooceanicola lipolyticus sp. nov., a marine alphaproteobacterium, reclassification of Oceanicola flagellatus as Pseudooceanicola flagellatus comb. nov. and emended description of the genus Pseudooceanicola.</title>
        <authorList>
            <person name="Huang M.-M."/>
            <person name="Guo L.-L."/>
            <person name="Wu Y.-H."/>
            <person name="Lai Q.-L."/>
            <person name="Shao Z.-Z."/>
            <person name="Wang C.-S."/>
            <person name="Wu M."/>
            <person name="Xu X.-W."/>
        </authorList>
    </citation>
    <scope>NUCLEOTIDE SEQUENCE [LARGE SCALE GENOMIC DNA]</scope>
    <source>
        <strain evidence="1 4">Ar-45</strain>
    </source>
</reference>
<gene>
    <name evidence="1" type="ORF">CVM39_18890</name>
    <name evidence="2" type="ORF">SAMN06297129_2437</name>
</gene>
<evidence type="ECO:0000313" key="4">
    <source>
        <dbReference type="Proteomes" id="UP000231702"/>
    </source>
</evidence>
<reference evidence="2 3" key="1">
    <citation type="submission" date="2017-09" db="EMBL/GenBank/DDBJ databases">
        <authorList>
            <person name="Ehlers B."/>
            <person name="Leendertz F.H."/>
        </authorList>
    </citation>
    <scope>NUCLEOTIDE SEQUENCE [LARGE SCALE GENOMIC DNA]</scope>
    <source>
        <strain evidence="2 3">CGMCC 1.12662</strain>
    </source>
</reference>
<keyword evidence="4" id="KW-1185">Reference proteome</keyword>
<dbReference type="Proteomes" id="UP000231702">
    <property type="component" value="Unassembled WGS sequence"/>
</dbReference>
<accession>A0A285IY46</accession>
<name>A0A285IY46_9RHOB</name>
<proteinExistence type="predicted"/>
<organism evidence="2 3">
    <name type="scientific">Pseudooceanicola antarcticus</name>
    <dbReference type="NCBI Taxonomy" id="1247613"/>
    <lineage>
        <taxon>Bacteria</taxon>
        <taxon>Pseudomonadati</taxon>
        <taxon>Pseudomonadota</taxon>
        <taxon>Alphaproteobacteria</taxon>
        <taxon>Rhodobacterales</taxon>
        <taxon>Paracoccaceae</taxon>
        <taxon>Pseudooceanicola</taxon>
    </lineage>
</organism>
<evidence type="ECO:0000313" key="2">
    <source>
        <dbReference type="EMBL" id="SNY52902.1"/>
    </source>
</evidence>
<protein>
    <submittedName>
        <fullName evidence="2">Uncharacterized protein</fullName>
    </submittedName>
</protein>
<evidence type="ECO:0000313" key="1">
    <source>
        <dbReference type="EMBL" id="PJE25773.1"/>
    </source>
</evidence>
<dbReference type="EMBL" id="PGTD01000023">
    <property type="protein sequence ID" value="PJE25773.1"/>
    <property type="molecule type" value="Genomic_DNA"/>
</dbReference>
<evidence type="ECO:0000313" key="3">
    <source>
        <dbReference type="Proteomes" id="UP000231655"/>
    </source>
</evidence>
<dbReference type="Proteomes" id="UP000231655">
    <property type="component" value="Unassembled WGS sequence"/>
</dbReference>
<sequence>MNEPTGLAQQARALAKSAQEVKSAPFLVRAEMASALVDRMAEFLVEMAERVDRITPYLDEREGSA</sequence>